<dbReference type="OrthoDB" id="8724150at2"/>
<organism evidence="1 4">
    <name type="scientific">Pseudoduganella plicata</name>
    <dbReference type="NCBI Taxonomy" id="321984"/>
    <lineage>
        <taxon>Bacteria</taxon>
        <taxon>Pseudomonadati</taxon>
        <taxon>Pseudomonadota</taxon>
        <taxon>Betaproteobacteria</taxon>
        <taxon>Burkholderiales</taxon>
        <taxon>Oxalobacteraceae</taxon>
        <taxon>Telluria group</taxon>
        <taxon>Pseudoduganella</taxon>
    </lineage>
</organism>
<name>A0A4P7BDR7_9BURK</name>
<dbReference type="EMBL" id="CP038026">
    <property type="protein sequence ID" value="QBQ35439.1"/>
    <property type="molecule type" value="Genomic_DNA"/>
</dbReference>
<gene>
    <name evidence="2" type="ORF">E1742_04110</name>
    <name evidence="1" type="ORF">GCM10007388_39380</name>
</gene>
<evidence type="ECO:0000313" key="2">
    <source>
        <dbReference type="EMBL" id="QBQ35439.1"/>
    </source>
</evidence>
<evidence type="ECO:0000313" key="3">
    <source>
        <dbReference type="Proteomes" id="UP000294359"/>
    </source>
</evidence>
<keyword evidence="3" id="KW-1185">Reference proteome</keyword>
<evidence type="ECO:0008006" key="5">
    <source>
        <dbReference type="Google" id="ProtNLM"/>
    </source>
</evidence>
<sequence length="70" mass="7503">MSSYLNAKNNIASAQPGAEMARTTTTPMGDAAQQGAAHAMEFQLWVSQQASSLAKLKIFNTMAKSINDQQ</sequence>
<accession>A0A4P7BDR7</accession>
<dbReference type="EMBL" id="BMWW01000007">
    <property type="protein sequence ID" value="GGZ01770.1"/>
    <property type="molecule type" value="Genomic_DNA"/>
</dbReference>
<dbReference type="Proteomes" id="UP000619512">
    <property type="component" value="Unassembled WGS sequence"/>
</dbReference>
<evidence type="ECO:0000313" key="1">
    <source>
        <dbReference type="EMBL" id="GGZ01770.1"/>
    </source>
</evidence>
<reference evidence="2 3" key="2">
    <citation type="submission" date="2019-03" db="EMBL/GenBank/DDBJ databases">
        <title>Draft Genome Sequences of Six Type Strains of the Genus Massilia.</title>
        <authorList>
            <person name="Miess H."/>
            <person name="Frediansyhah A."/>
            <person name="Gross H."/>
        </authorList>
    </citation>
    <scope>NUCLEOTIDE SEQUENCE [LARGE SCALE GENOMIC DNA]</scope>
    <source>
        <strain evidence="2 3">DSM 17505</strain>
    </source>
</reference>
<evidence type="ECO:0000313" key="4">
    <source>
        <dbReference type="Proteomes" id="UP000619512"/>
    </source>
</evidence>
<dbReference type="AlphaFoldDB" id="A0A4P7BDR7"/>
<proteinExistence type="predicted"/>
<dbReference type="Proteomes" id="UP000294359">
    <property type="component" value="Chromosome"/>
</dbReference>
<protein>
    <recommendedName>
        <fullName evidence="5">Serine kinase</fullName>
    </recommendedName>
</protein>
<reference evidence="1" key="3">
    <citation type="submission" date="2022-12" db="EMBL/GenBank/DDBJ databases">
        <authorList>
            <person name="Sun Q."/>
            <person name="Kim S."/>
        </authorList>
    </citation>
    <scope>NUCLEOTIDE SEQUENCE</scope>
    <source>
        <strain evidence="1">KCTC 12344</strain>
    </source>
</reference>
<reference evidence="1" key="1">
    <citation type="journal article" date="2014" name="Int. J. Syst. Evol. Microbiol.">
        <title>Complete genome sequence of Corynebacterium casei LMG S-19264T (=DSM 44701T), isolated from a smear-ripened cheese.</title>
        <authorList>
            <consortium name="US DOE Joint Genome Institute (JGI-PGF)"/>
            <person name="Walter F."/>
            <person name="Albersmeier A."/>
            <person name="Kalinowski J."/>
            <person name="Ruckert C."/>
        </authorList>
    </citation>
    <scope>NUCLEOTIDE SEQUENCE</scope>
    <source>
        <strain evidence="1">KCTC 12344</strain>
    </source>
</reference>
<dbReference type="RefSeq" id="WP_134383678.1">
    <property type="nucleotide sequence ID" value="NZ_BMWW01000007.1"/>
</dbReference>